<sequence>MFDILLAGLDSFQSWQVIGGVILGTVIGMVVGVLPGLGPLIGIILMLPVTFHMQPVAGMGMLMSIFVAGSCGGAISAIVLRIPGTPLAAATLLDGYPMARNGRAADAIGLAIASSALAGVLGGVVMILGAPALASVATNFGPPEYFALAITGLLSISVVSNESTIKGLMTGALGVLIAMVGSDPLSNAARFTFGTNALSGGINIVAIIVGLFALSEAAVQILEGGLRKKPEVQSVRVSLGSLWMALRHWKNLLRSSAIGVFFGALPGASGIIASFTAYAIARSRPLKGDAPYGEGAEGGVVATESANNAACGGAMIPTLALAIPGDAATAVLLGALLLLGLVPGPQMFALSGDAVGGIFLAFLVSNIVLFFVGMLMTPLFVRVLRVRKQYLVPVVLLLSIVGVYSVQSRVDDLWVMLVFGMLGFGLRRYGYPLAPIVIGLILGPIAEGSYRRTLLFSDNGPWFILERPIASTILAIDIIVLILTLTPSSLRQRAFTLFRKWRA</sequence>
<feature type="domain" description="DUF112" evidence="2">
    <location>
        <begin position="21"/>
        <end position="438"/>
    </location>
</feature>
<feature type="transmembrane region" description="Helical" evidence="1">
    <location>
        <begin position="107"/>
        <end position="133"/>
    </location>
</feature>
<dbReference type="OrthoDB" id="9791872at2"/>
<protein>
    <submittedName>
        <fullName evidence="3">Putative tricarboxylic transport membrane protein</fullName>
    </submittedName>
</protein>
<keyword evidence="1" id="KW-0472">Membrane</keyword>
<dbReference type="Proteomes" id="UP000295696">
    <property type="component" value="Unassembled WGS sequence"/>
</dbReference>
<feature type="transmembrane region" description="Helical" evidence="1">
    <location>
        <begin position="257"/>
        <end position="281"/>
    </location>
</feature>
<feature type="transmembrane region" description="Helical" evidence="1">
    <location>
        <begin position="21"/>
        <end position="47"/>
    </location>
</feature>
<comment type="caution">
    <text evidence="3">The sequence shown here is derived from an EMBL/GenBank/DDBJ whole genome shotgun (WGS) entry which is preliminary data.</text>
</comment>
<dbReference type="AlphaFoldDB" id="A0A4R3ITM7"/>
<evidence type="ECO:0000313" key="3">
    <source>
        <dbReference type="EMBL" id="TCS53210.1"/>
    </source>
</evidence>
<keyword evidence="4" id="KW-1185">Reference proteome</keyword>
<dbReference type="PANTHER" id="PTHR35342:SF5">
    <property type="entry name" value="TRICARBOXYLIC TRANSPORT PROTEIN"/>
    <property type="match status" value="1"/>
</dbReference>
<evidence type="ECO:0000256" key="1">
    <source>
        <dbReference type="SAM" id="Phobius"/>
    </source>
</evidence>
<feature type="transmembrane region" description="Helical" evidence="1">
    <location>
        <begin position="389"/>
        <end position="406"/>
    </location>
</feature>
<dbReference type="InterPro" id="IPR002823">
    <property type="entry name" value="DUF112_TM"/>
</dbReference>
<reference evidence="3 4" key="1">
    <citation type="submission" date="2019-03" db="EMBL/GenBank/DDBJ databases">
        <title>Genomic Encyclopedia of Type Strains, Phase IV (KMG-IV): sequencing the most valuable type-strain genomes for metagenomic binning, comparative biology and taxonomic classification.</title>
        <authorList>
            <person name="Goeker M."/>
        </authorList>
    </citation>
    <scope>NUCLEOTIDE SEQUENCE [LARGE SCALE GENOMIC DNA]</scope>
    <source>
        <strain evidence="3 4">DSM 104836</strain>
    </source>
</reference>
<name>A0A4R3ITM7_9RHOB</name>
<feature type="transmembrane region" description="Helical" evidence="1">
    <location>
        <begin position="59"/>
        <end position="80"/>
    </location>
</feature>
<keyword evidence="1" id="KW-1133">Transmembrane helix</keyword>
<accession>A0A4R3ITM7</accession>
<evidence type="ECO:0000313" key="4">
    <source>
        <dbReference type="Proteomes" id="UP000295696"/>
    </source>
</evidence>
<proteinExistence type="predicted"/>
<dbReference type="Pfam" id="PF01970">
    <property type="entry name" value="TctA"/>
    <property type="match status" value="1"/>
</dbReference>
<feature type="transmembrane region" description="Helical" evidence="1">
    <location>
        <begin position="145"/>
        <end position="161"/>
    </location>
</feature>
<feature type="transmembrane region" description="Helical" evidence="1">
    <location>
        <begin position="168"/>
        <end position="185"/>
    </location>
</feature>
<feature type="transmembrane region" description="Helical" evidence="1">
    <location>
        <begin position="197"/>
        <end position="219"/>
    </location>
</feature>
<feature type="transmembrane region" description="Helical" evidence="1">
    <location>
        <begin position="322"/>
        <end position="342"/>
    </location>
</feature>
<dbReference type="EMBL" id="SLZU01000036">
    <property type="protein sequence ID" value="TCS53210.1"/>
    <property type="molecule type" value="Genomic_DNA"/>
</dbReference>
<organism evidence="3 4">
    <name type="scientific">Primorskyibacter sedentarius</name>
    <dbReference type="NCBI Taxonomy" id="745311"/>
    <lineage>
        <taxon>Bacteria</taxon>
        <taxon>Pseudomonadati</taxon>
        <taxon>Pseudomonadota</taxon>
        <taxon>Alphaproteobacteria</taxon>
        <taxon>Rhodobacterales</taxon>
        <taxon>Roseobacteraceae</taxon>
        <taxon>Primorskyibacter</taxon>
    </lineage>
</organism>
<dbReference type="RefSeq" id="WP_132248812.1">
    <property type="nucleotide sequence ID" value="NZ_SLZU01000036.1"/>
</dbReference>
<dbReference type="PANTHER" id="PTHR35342">
    <property type="entry name" value="TRICARBOXYLIC TRANSPORT PROTEIN"/>
    <property type="match status" value="1"/>
</dbReference>
<evidence type="ECO:0000259" key="2">
    <source>
        <dbReference type="Pfam" id="PF01970"/>
    </source>
</evidence>
<gene>
    <name evidence="3" type="ORF">EDD52_13616</name>
</gene>
<feature type="transmembrane region" description="Helical" evidence="1">
    <location>
        <begin position="354"/>
        <end position="377"/>
    </location>
</feature>
<feature type="transmembrane region" description="Helical" evidence="1">
    <location>
        <begin position="469"/>
        <end position="490"/>
    </location>
</feature>
<keyword evidence="1" id="KW-0812">Transmembrane</keyword>